<evidence type="ECO:0000256" key="4">
    <source>
        <dbReference type="ARBA" id="ARBA00023136"/>
    </source>
</evidence>
<dbReference type="Proteomes" id="UP000054321">
    <property type="component" value="Unassembled WGS sequence"/>
</dbReference>
<dbReference type="InterPro" id="IPR011701">
    <property type="entry name" value="MFS"/>
</dbReference>
<feature type="transmembrane region" description="Helical" evidence="5">
    <location>
        <begin position="356"/>
        <end position="378"/>
    </location>
</feature>
<feature type="transmembrane region" description="Helical" evidence="5">
    <location>
        <begin position="315"/>
        <end position="335"/>
    </location>
</feature>
<dbReference type="InParanoid" id="A0A0C3CVF2"/>
<feature type="transmembrane region" description="Helical" evidence="5">
    <location>
        <begin position="57"/>
        <end position="81"/>
    </location>
</feature>
<organism evidence="7 8">
    <name type="scientific">Oidiodendron maius (strain Zn)</name>
    <dbReference type="NCBI Taxonomy" id="913774"/>
    <lineage>
        <taxon>Eukaryota</taxon>
        <taxon>Fungi</taxon>
        <taxon>Dikarya</taxon>
        <taxon>Ascomycota</taxon>
        <taxon>Pezizomycotina</taxon>
        <taxon>Leotiomycetes</taxon>
        <taxon>Leotiomycetes incertae sedis</taxon>
        <taxon>Myxotrichaceae</taxon>
        <taxon>Oidiodendron</taxon>
    </lineage>
</organism>
<evidence type="ECO:0000259" key="6">
    <source>
        <dbReference type="PROSITE" id="PS50850"/>
    </source>
</evidence>
<dbReference type="PANTHER" id="PTHR23502:SF60">
    <property type="entry name" value="MAJOR FACILITATOR SUPERFAMILY (MFS) PROFILE DOMAIN-CONTAINING PROTEIN-RELATED"/>
    <property type="match status" value="1"/>
</dbReference>
<comment type="subcellular location">
    <subcellularLocation>
        <location evidence="1">Membrane</location>
        <topology evidence="1">Multi-pass membrane protein</topology>
    </subcellularLocation>
</comment>
<dbReference type="HOGENOM" id="CLU_008455_1_3_1"/>
<feature type="transmembrane region" description="Helical" evidence="5">
    <location>
        <begin position="390"/>
        <end position="411"/>
    </location>
</feature>
<keyword evidence="4 5" id="KW-0472">Membrane</keyword>
<dbReference type="AlphaFoldDB" id="A0A0C3CVF2"/>
<keyword evidence="3 5" id="KW-1133">Transmembrane helix</keyword>
<gene>
    <name evidence="7" type="ORF">OIDMADRAFT_40730</name>
</gene>
<dbReference type="GO" id="GO:0016020">
    <property type="term" value="C:membrane"/>
    <property type="evidence" value="ECO:0007669"/>
    <property type="project" value="UniProtKB-SubCell"/>
</dbReference>
<dbReference type="GO" id="GO:0022857">
    <property type="term" value="F:transmembrane transporter activity"/>
    <property type="evidence" value="ECO:0007669"/>
    <property type="project" value="InterPro"/>
</dbReference>
<proteinExistence type="predicted"/>
<dbReference type="EMBL" id="KN832874">
    <property type="protein sequence ID" value="KIN02989.1"/>
    <property type="molecule type" value="Genomic_DNA"/>
</dbReference>
<evidence type="ECO:0000313" key="7">
    <source>
        <dbReference type="EMBL" id="KIN02989.1"/>
    </source>
</evidence>
<reference evidence="8" key="2">
    <citation type="submission" date="2015-01" db="EMBL/GenBank/DDBJ databases">
        <title>Evolutionary Origins and Diversification of the Mycorrhizal Mutualists.</title>
        <authorList>
            <consortium name="DOE Joint Genome Institute"/>
            <consortium name="Mycorrhizal Genomics Consortium"/>
            <person name="Kohler A."/>
            <person name="Kuo A."/>
            <person name="Nagy L.G."/>
            <person name="Floudas D."/>
            <person name="Copeland A."/>
            <person name="Barry K.W."/>
            <person name="Cichocki N."/>
            <person name="Veneault-Fourrey C."/>
            <person name="LaButti K."/>
            <person name="Lindquist E.A."/>
            <person name="Lipzen A."/>
            <person name="Lundell T."/>
            <person name="Morin E."/>
            <person name="Murat C."/>
            <person name="Riley R."/>
            <person name="Ohm R."/>
            <person name="Sun H."/>
            <person name="Tunlid A."/>
            <person name="Henrissat B."/>
            <person name="Grigoriev I.V."/>
            <person name="Hibbett D.S."/>
            <person name="Martin F."/>
        </authorList>
    </citation>
    <scope>NUCLEOTIDE SEQUENCE [LARGE SCALE GENOMIC DNA]</scope>
    <source>
        <strain evidence="8">Zn</strain>
    </source>
</reference>
<dbReference type="Pfam" id="PF07690">
    <property type="entry name" value="MFS_1"/>
    <property type="match status" value="1"/>
</dbReference>
<dbReference type="Gene3D" id="1.20.1250.20">
    <property type="entry name" value="MFS general substrate transporter like domains"/>
    <property type="match status" value="1"/>
</dbReference>
<feature type="transmembrane region" description="Helical" evidence="5">
    <location>
        <begin position="93"/>
        <end position="113"/>
    </location>
</feature>
<name>A0A0C3CVF2_OIDMZ</name>
<dbReference type="OrthoDB" id="6770063at2759"/>
<dbReference type="PANTHER" id="PTHR23502">
    <property type="entry name" value="MAJOR FACILITATOR SUPERFAMILY"/>
    <property type="match status" value="1"/>
</dbReference>
<dbReference type="STRING" id="913774.A0A0C3CVF2"/>
<keyword evidence="2 5" id="KW-0812">Transmembrane</keyword>
<keyword evidence="8" id="KW-1185">Reference proteome</keyword>
<feature type="transmembrane region" description="Helical" evidence="5">
    <location>
        <begin position="279"/>
        <end position="303"/>
    </location>
</feature>
<dbReference type="PROSITE" id="PS50850">
    <property type="entry name" value="MFS"/>
    <property type="match status" value="1"/>
</dbReference>
<feature type="transmembrane region" description="Helical" evidence="5">
    <location>
        <begin position="450"/>
        <end position="474"/>
    </location>
</feature>
<protein>
    <recommendedName>
        <fullName evidence="6">Major facilitator superfamily (MFS) profile domain-containing protein</fullName>
    </recommendedName>
</protein>
<dbReference type="SUPFAM" id="SSF103473">
    <property type="entry name" value="MFS general substrate transporter"/>
    <property type="match status" value="1"/>
</dbReference>
<feature type="transmembrane region" description="Helical" evidence="5">
    <location>
        <begin position="423"/>
        <end position="444"/>
    </location>
</feature>
<dbReference type="InterPro" id="IPR020846">
    <property type="entry name" value="MFS_dom"/>
</dbReference>
<feature type="domain" description="Major facilitator superfamily (MFS) profile" evidence="6">
    <location>
        <begin position="59"/>
        <end position="479"/>
    </location>
</feature>
<dbReference type="InterPro" id="IPR036259">
    <property type="entry name" value="MFS_trans_sf"/>
</dbReference>
<evidence type="ECO:0000256" key="1">
    <source>
        <dbReference type="ARBA" id="ARBA00004141"/>
    </source>
</evidence>
<feature type="transmembrane region" description="Helical" evidence="5">
    <location>
        <begin position="192"/>
        <end position="218"/>
    </location>
</feature>
<reference evidence="7 8" key="1">
    <citation type="submission" date="2014-04" db="EMBL/GenBank/DDBJ databases">
        <authorList>
            <consortium name="DOE Joint Genome Institute"/>
            <person name="Kuo A."/>
            <person name="Martino E."/>
            <person name="Perotto S."/>
            <person name="Kohler A."/>
            <person name="Nagy L.G."/>
            <person name="Floudas D."/>
            <person name="Copeland A."/>
            <person name="Barry K.W."/>
            <person name="Cichocki N."/>
            <person name="Veneault-Fourrey C."/>
            <person name="LaButti K."/>
            <person name="Lindquist E.A."/>
            <person name="Lipzen A."/>
            <person name="Lundell T."/>
            <person name="Morin E."/>
            <person name="Murat C."/>
            <person name="Sun H."/>
            <person name="Tunlid A."/>
            <person name="Henrissat B."/>
            <person name="Grigoriev I.V."/>
            <person name="Hibbett D.S."/>
            <person name="Martin F."/>
            <person name="Nordberg H.P."/>
            <person name="Cantor M.N."/>
            <person name="Hua S.X."/>
        </authorList>
    </citation>
    <scope>NUCLEOTIDE SEQUENCE [LARGE SCALE GENOMIC DNA]</scope>
    <source>
        <strain evidence="7 8">Zn</strain>
    </source>
</reference>
<evidence type="ECO:0000313" key="8">
    <source>
        <dbReference type="Proteomes" id="UP000054321"/>
    </source>
</evidence>
<feature type="transmembrane region" description="Helical" evidence="5">
    <location>
        <begin position="154"/>
        <end position="172"/>
    </location>
</feature>
<evidence type="ECO:0000256" key="5">
    <source>
        <dbReference type="SAM" id="Phobius"/>
    </source>
</evidence>
<accession>A0A0C3CVF2</accession>
<evidence type="ECO:0000256" key="2">
    <source>
        <dbReference type="ARBA" id="ARBA00022692"/>
    </source>
</evidence>
<sequence>MASHQDSLEVQAGQTTNQLDTDEVLKRLEKLKDVYGATWDSPNDPEDPYNWPTWRKVWTGIIFSFGQLVTLMSSGMMAAALDEISHDVEMGSSTTLLASSIYFLGLATGPLFIAAWSEMDGRKHIWIFSNFWYILWNSVAPVRNSKALLISGRLLSGVGASAGIALTQPTMADMYGKSHRGRSIALATFLPYLGPALGPIVGGLATGYVIVLLGILTIKESYTPVLLKRKAAKNVDRKKNDEKHSSPDYWVFWSQLAAQFLVNLKRPALLLVKQPAVQLIALVMALNFGTYVLMISTTALMWLNRYHQSATESSLHYLAFSVGATISAQVGGRAMDWSYKKLCKRYASQGQAHPELRVPFMLAGAILSPIGLFWYGWSADANLHWIMPDIGAAIFTSGNFIFSQGMAAYLLDEFGEFSASATAASRIFSYAIGFVFPIFAPQLYNNLGYGWGSTLLAMLTVALGIPAPLVLWLWGPKLRKLGR</sequence>
<evidence type="ECO:0000256" key="3">
    <source>
        <dbReference type="ARBA" id="ARBA00022989"/>
    </source>
</evidence>